<evidence type="ECO:0000256" key="1">
    <source>
        <dbReference type="ARBA" id="ARBA00007572"/>
    </source>
</evidence>
<dbReference type="GO" id="GO:0006281">
    <property type="term" value="P:DNA repair"/>
    <property type="evidence" value="ECO:0007669"/>
    <property type="project" value="InterPro"/>
</dbReference>
<evidence type="ECO:0000256" key="3">
    <source>
        <dbReference type="ARBA" id="ARBA00022598"/>
    </source>
</evidence>
<dbReference type="AlphaFoldDB" id="D7CNI7"/>
<dbReference type="InterPro" id="IPR012340">
    <property type="entry name" value="NA-bd_OB-fold"/>
</dbReference>
<dbReference type="STRING" id="643648.Slip_1509"/>
<dbReference type="Gene3D" id="3.30.1490.70">
    <property type="match status" value="1"/>
</dbReference>
<dbReference type="CDD" id="cd07971">
    <property type="entry name" value="OBF_DNA_ligase_LigD"/>
    <property type="match status" value="1"/>
</dbReference>
<dbReference type="Proteomes" id="UP000000378">
    <property type="component" value="Chromosome"/>
</dbReference>
<dbReference type="PROSITE" id="PS00333">
    <property type="entry name" value="DNA_LIGASE_A2"/>
    <property type="match status" value="1"/>
</dbReference>
<dbReference type="Gene3D" id="3.30.470.30">
    <property type="entry name" value="DNA ligase/mRNA capping enzyme"/>
    <property type="match status" value="1"/>
</dbReference>
<dbReference type="PANTHER" id="PTHR45674:SF4">
    <property type="entry name" value="DNA LIGASE 1"/>
    <property type="match status" value="1"/>
</dbReference>
<dbReference type="GO" id="GO:0006310">
    <property type="term" value="P:DNA recombination"/>
    <property type="evidence" value="ECO:0007669"/>
    <property type="project" value="InterPro"/>
</dbReference>
<reference evidence="7" key="1">
    <citation type="journal article" date="2010" name="Stand. Genomic Sci.">
        <title>Complete genome sequence of Syntrophothermus lipocalidus type strain (TGB-C1T).</title>
        <authorList>
            <consortium name="US DOE Joint Genome Institute (JGI-PGF)"/>
            <person name="Djao O."/>
            <person name="Zhang X."/>
            <person name="Lucas S."/>
            <person name="Lapidus A."/>
            <person name="Glavina Del Rio T."/>
            <person name="Nolan M."/>
            <person name="Tice H."/>
            <person name="Cheng J."/>
            <person name="Han C."/>
            <person name="Tapia R."/>
            <person name="Goodwin L."/>
            <person name="Pitluck S."/>
            <person name="Liolios K."/>
            <person name="Ivanova N."/>
            <person name="Mavromatis K."/>
            <person name="Mikhailova N."/>
            <person name="Ovchinnikova G."/>
            <person name="Pati A."/>
            <person name="Brambilla E."/>
            <person name="Chen A."/>
            <person name="Palaniappan K."/>
            <person name="Land M."/>
            <person name="Hauser L."/>
            <person name="Chang Y."/>
            <person name="Jeffries C."/>
            <person name="Rohde M."/>
            <person name="Sikorski J."/>
            <person name="Spring S."/>
            <person name="Goker M."/>
            <person name="Detter J."/>
            <person name="Woyke T."/>
            <person name="Bristow J."/>
            <person name="Eisen J."/>
            <person name="Markowitz V."/>
            <person name="Hugenholtz P."/>
            <person name="Kyrpides N."/>
            <person name="Klenk H."/>
        </authorList>
    </citation>
    <scope>NUCLEOTIDE SEQUENCE [LARGE SCALE GENOMIC DNA]</scope>
    <source>
        <strain evidence="7">DSM 12680 / TGB-C1</strain>
    </source>
</reference>
<name>D7CNI7_SYNLT</name>
<accession>D7CNI7</accession>
<dbReference type="eggNOG" id="COG1793">
    <property type="taxonomic scope" value="Bacteria"/>
</dbReference>
<dbReference type="PROSITE" id="PS50160">
    <property type="entry name" value="DNA_LIGASE_A3"/>
    <property type="match status" value="1"/>
</dbReference>
<dbReference type="HOGENOM" id="CLU_008325_4_0_9"/>
<gene>
    <name evidence="6" type="ordered locus">Slip_1509</name>
</gene>
<dbReference type="SUPFAM" id="SSF56091">
    <property type="entry name" value="DNA ligase/mRNA capping enzyme, catalytic domain"/>
    <property type="match status" value="1"/>
</dbReference>
<dbReference type="Gene3D" id="2.40.50.140">
    <property type="entry name" value="Nucleic acid-binding proteins"/>
    <property type="match status" value="1"/>
</dbReference>
<evidence type="ECO:0000313" key="6">
    <source>
        <dbReference type="EMBL" id="ADI02272.1"/>
    </source>
</evidence>
<dbReference type="InterPro" id="IPR050191">
    <property type="entry name" value="ATP-dep_DNA_ligase"/>
</dbReference>
<protein>
    <recommendedName>
        <fullName evidence="2">DNA ligase (ATP)</fullName>
        <ecNumber evidence="2">6.5.1.1</ecNumber>
    </recommendedName>
</protein>
<organism evidence="6 7">
    <name type="scientific">Syntrophothermus lipocalidus (strain DSM 12680 / TGB-C1)</name>
    <dbReference type="NCBI Taxonomy" id="643648"/>
    <lineage>
        <taxon>Bacteria</taxon>
        <taxon>Bacillati</taxon>
        <taxon>Bacillota</taxon>
        <taxon>Clostridia</taxon>
        <taxon>Eubacteriales</taxon>
        <taxon>Syntrophomonadaceae</taxon>
        <taxon>Syntrophothermus</taxon>
    </lineage>
</organism>
<evidence type="ECO:0000256" key="4">
    <source>
        <dbReference type="ARBA" id="ARBA00034003"/>
    </source>
</evidence>
<dbReference type="InterPro" id="IPR012309">
    <property type="entry name" value="DNA_ligase_ATP-dep_C"/>
</dbReference>
<dbReference type="GO" id="GO:0003910">
    <property type="term" value="F:DNA ligase (ATP) activity"/>
    <property type="evidence" value="ECO:0007669"/>
    <property type="project" value="UniProtKB-EC"/>
</dbReference>
<dbReference type="GO" id="GO:0005524">
    <property type="term" value="F:ATP binding"/>
    <property type="evidence" value="ECO:0007669"/>
    <property type="project" value="InterPro"/>
</dbReference>
<keyword evidence="7" id="KW-1185">Reference proteome</keyword>
<evidence type="ECO:0000256" key="2">
    <source>
        <dbReference type="ARBA" id="ARBA00012727"/>
    </source>
</evidence>
<proteinExistence type="inferred from homology"/>
<evidence type="ECO:0000313" key="7">
    <source>
        <dbReference type="Proteomes" id="UP000000378"/>
    </source>
</evidence>
<dbReference type="Pfam" id="PF04679">
    <property type="entry name" value="DNA_ligase_A_C"/>
    <property type="match status" value="1"/>
</dbReference>
<dbReference type="EMBL" id="CP002048">
    <property type="protein sequence ID" value="ADI02272.1"/>
    <property type="molecule type" value="Genomic_DNA"/>
</dbReference>
<evidence type="ECO:0000259" key="5">
    <source>
        <dbReference type="PROSITE" id="PS50160"/>
    </source>
</evidence>
<sequence>MVMPVIKPGTPFIPMEPVFHPEAFDDENYGFQIKWDGTRIIAHLDGPVELFNRKMKKRTAQYPEVADALKEALRGTSAVLDGEIVTLSGDKPNFHQLMRRDRATDARTINHLATRIPVTYVVFDILYLKDKCLADLPFWQRDGILRSTLKSSDPVVVTDTFKGRGKALFAIVREKGLEGIVAKRLESTYQIGKKSAKWLKIKNRQRTTALVGGFVAEGKQVRSLFLGQLVEGDLIYIGRASSGLDEETGRALYDFLSRRAENTCPFVNPPAVERRENLVWVLPSASVEVEFYDYTEKGYLRHPVIKRVELGL</sequence>
<dbReference type="EC" id="6.5.1.1" evidence="2"/>
<dbReference type="CDD" id="cd07906">
    <property type="entry name" value="Adenylation_DNA_ligase_LigD_LigC"/>
    <property type="match status" value="1"/>
</dbReference>
<reference evidence="6 7" key="2">
    <citation type="journal article" date="2010" name="Stand. Genomic Sci.">
        <title>Complete genome sequence of Syntrophothermus lipocalidus type strain (TGB-C1).</title>
        <authorList>
            <person name="Djao O.D."/>
            <person name="Zhang X."/>
            <person name="Lucas S."/>
            <person name="Lapidus A."/>
            <person name="Del Rio T.G."/>
            <person name="Nolan M."/>
            <person name="Tice H."/>
            <person name="Cheng J.F."/>
            <person name="Han C."/>
            <person name="Tapia R."/>
            <person name="Goodwin L."/>
            <person name="Pitluck S."/>
            <person name="Liolios K."/>
            <person name="Ivanova N."/>
            <person name="Mavromatis K."/>
            <person name="Mikhailova N."/>
            <person name="Ovchinnikova G."/>
            <person name="Pati A."/>
            <person name="Brambilla E."/>
            <person name="Chen A."/>
            <person name="Palaniappan K."/>
            <person name="Land M."/>
            <person name="Hauser L."/>
            <person name="Chang Y.J."/>
            <person name="Jeffries C.D."/>
            <person name="Rohde M."/>
            <person name="Sikorski J."/>
            <person name="Spring S."/>
            <person name="Goker M."/>
            <person name="Detter J.C."/>
            <person name="Woyke T."/>
            <person name="Bristow J."/>
            <person name="Eisen J.A."/>
            <person name="Markowitz V."/>
            <person name="Hugenholtz P."/>
            <person name="Kyrpides N.C."/>
            <person name="Klenk H.P."/>
        </authorList>
    </citation>
    <scope>NUCLEOTIDE SEQUENCE [LARGE SCALE GENOMIC DNA]</scope>
    <source>
        <strain evidence="7">DSM 12680 / TGB-C1</strain>
    </source>
</reference>
<dbReference type="InterPro" id="IPR016059">
    <property type="entry name" value="DNA_ligase_ATP-dep_CS"/>
</dbReference>
<dbReference type="Pfam" id="PF01068">
    <property type="entry name" value="DNA_ligase_A_M"/>
    <property type="match status" value="1"/>
</dbReference>
<dbReference type="PANTHER" id="PTHR45674">
    <property type="entry name" value="DNA LIGASE 1/3 FAMILY MEMBER"/>
    <property type="match status" value="1"/>
</dbReference>
<dbReference type="SUPFAM" id="SSF50249">
    <property type="entry name" value="Nucleic acid-binding proteins"/>
    <property type="match status" value="1"/>
</dbReference>
<dbReference type="RefSeq" id="WP_013175674.1">
    <property type="nucleotide sequence ID" value="NC_014220.1"/>
</dbReference>
<keyword evidence="3 6" id="KW-0436">Ligase</keyword>
<dbReference type="InterPro" id="IPR012310">
    <property type="entry name" value="DNA_ligase_ATP-dep_cent"/>
</dbReference>
<comment type="catalytic activity">
    <reaction evidence="4">
        <text>ATP + (deoxyribonucleotide)n-3'-hydroxyl + 5'-phospho-(deoxyribonucleotide)m = (deoxyribonucleotide)n+m + AMP + diphosphate.</text>
        <dbReference type="EC" id="6.5.1.1"/>
    </reaction>
</comment>
<comment type="similarity">
    <text evidence="1">Belongs to the ATP-dependent DNA ligase family.</text>
</comment>
<dbReference type="KEGG" id="slp:Slip_1509"/>
<feature type="domain" description="ATP-dependent DNA ligase family profile" evidence="5">
    <location>
        <begin position="115"/>
        <end position="232"/>
    </location>
</feature>